<dbReference type="SUPFAM" id="SSF47370">
    <property type="entry name" value="Bromodomain"/>
    <property type="match status" value="2"/>
</dbReference>
<comment type="caution">
    <text evidence="6">The sequence shown here is derived from an EMBL/GenBank/DDBJ whole genome shotgun (WGS) entry which is preliminary data.</text>
</comment>
<dbReference type="PANTHER" id="PTHR22880">
    <property type="entry name" value="FALZ-RELATED BROMODOMAIN-CONTAINING PROTEINS"/>
    <property type="match status" value="1"/>
</dbReference>
<dbReference type="PROSITE" id="PS50014">
    <property type="entry name" value="BROMODOMAIN_2"/>
    <property type="match status" value="2"/>
</dbReference>
<feature type="compositionally biased region" description="Acidic residues" evidence="3">
    <location>
        <begin position="941"/>
        <end position="950"/>
    </location>
</feature>
<dbReference type="InterPro" id="IPR027353">
    <property type="entry name" value="NET_dom"/>
</dbReference>
<dbReference type="GO" id="GO:0006355">
    <property type="term" value="P:regulation of DNA-templated transcription"/>
    <property type="evidence" value="ECO:0007669"/>
    <property type="project" value="TreeGrafter"/>
</dbReference>
<feature type="region of interest" description="Disordered" evidence="3">
    <location>
        <begin position="864"/>
        <end position="950"/>
    </location>
</feature>
<feature type="compositionally biased region" description="Polar residues" evidence="3">
    <location>
        <begin position="242"/>
        <end position="261"/>
    </location>
</feature>
<dbReference type="Proteomes" id="UP000266272">
    <property type="component" value="Unassembled WGS sequence"/>
</dbReference>
<dbReference type="Gene3D" id="1.20.1270.220">
    <property type="match status" value="1"/>
</dbReference>
<evidence type="ECO:0000313" key="7">
    <source>
        <dbReference type="Proteomes" id="UP000266272"/>
    </source>
</evidence>
<keyword evidence="7" id="KW-1185">Reference proteome</keyword>
<dbReference type="PANTHER" id="PTHR22880:SF225">
    <property type="entry name" value="BROMODOMAIN-CONTAINING PROTEIN BET-1-RELATED"/>
    <property type="match status" value="1"/>
</dbReference>
<feature type="compositionally biased region" description="Acidic residues" evidence="3">
    <location>
        <begin position="188"/>
        <end position="204"/>
    </location>
</feature>
<sequence>MASPTTETPTQGPAARDSSSVPEKEKTADVNGRTPPVSDSAKDAPAESKPESQSDSEKKTSSDKADEALVNGKASPAAASTPNGVAATNGEDEKKEKKDASREATPAAAKSEQTDDKPADGVTEEKKPSEEPVAQKEAQPESTPQEKSDVQMTDAEAAAAAPASATESAREEAAEKKTSEEPKAPVTDDVDADADADADVDADADTVMTDDKPADKPAEEPVKLKVETSEAPPSSEVDLGSSGISQLAIESTSPIETSIEVSMSDAPGSKVARGRDEESEDEPAAKRAKTEPKDEDAAATATPSGENAGTPAPANDGGLGRLATLPKWEDATLQSKKISPFQRREIRKIIGRVKKTKHGGHFRDSVPKLWPALGESYLARIDKPMDLAEIDRGLRDPNTVYTTFGDMKRDLLLIFENTLTFNGALHDVTDAAFYAVRNVWQEAITVPDEEPARPKSVAKPKPPREPRVLPGPENAVRRQSSGPASSPPPPVPESKPKPQAAEPSVDRRGSTATDGDRPKRTVRAPKPKDIDYTTKPSRKKLKPEMQFCDEVLAELVHPKNSTLNMWFLDAVDAEGLNIPDYYSIIKKPMDLGKVSRMVNGGEITNAKEFDKNVRLVFANCYQFNGPPDQGNPVSMVAKQLEDLYAQQMKGKDAWLARYAKANAPAASASNASDDDDDDDSEEEEAAAPSVDNSKEIQELKAKLEEESSKLNMMFASGTPQALIDCQKVIVDTVQQALYKAAQNQGEAKPKHQDKSAKKSSKPSKSKAAGNVPARKASSHAPPPKKSGSAKKPAPKKSLSAADKDQIASAINDLEYPHLDRAIDIIKRDTGQNENNEGELELDIDQLSNEALLKLWELCKKVLPGFGKDSTATTKSLEVNRAVPAKQAPKSASKPKKNKPMSAQEQEARIAQLTAIQQLYKPGQEPVDDAPLAPASNRHDESSDDSDSEEE</sequence>
<name>A0A395NTE3_TRIAR</name>
<proteinExistence type="predicted"/>
<dbReference type="InterPro" id="IPR036427">
    <property type="entry name" value="Bromodomain-like_sf"/>
</dbReference>
<feature type="compositionally biased region" description="Low complexity" evidence="3">
    <location>
        <begin position="155"/>
        <end position="167"/>
    </location>
</feature>
<evidence type="ECO:0000256" key="2">
    <source>
        <dbReference type="PROSITE-ProRule" id="PRU00035"/>
    </source>
</evidence>
<feature type="compositionally biased region" description="Basic and acidic residues" evidence="3">
    <location>
        <begin position="283"/>
        <end position="296"/>
    </location>
</feature>
<dbReference type="InterPro" id="IPR050935">
    <property type="entry name" value="Bromo_chromatin_reader"/>
</dbReference>
<feature type="region of interest" description="Disordered" evidence="3">
    <location>
        <begin position="1"/>
        <end position="322"/>
    </location>
</feature>
<dbReference type="EMBL" id="PXOA01000162">
    <property type="protein sequence ID" value="RFU79350.1"/>
    <property type="molecule type" value="Genomic_DNA"/>
</dbReference>
<feature type="compositionally biased region" description="Basic and acidic residues" evidence="3">
    <location>
        <begin position="40"/>
        <end position="67"/>
    </location>
</feature>
<feature type="region of interest" description="Disordered" evidence="3">
    <location>
        <begin position="447"/>
        <end position="538"/>
    </location>
</feature>
<dbReference type="Pfam" id="PF00439">
    <property type="entry name" value="Bromodomain"/>
    <property type="match status" value="2"/>
</dbReference>
<dbReference type="GO" id="GO:0006338">
    <property type="term" value="P:chromatin remodeling"/>
    <property type="evidence" value="ECO:0007669"/>
    <property type="project" value="TreeGrafter"/>
</dbReference>
<organism evidence="6 7">
    <name type="scientific">Trichoderma arundinaceum</name>
    <dbReference type="NCBI Taxonomy" id="490622"/>
    <lineage>
        <taxon>Eukaryota</taxon>
        <taxon>Fungi</taxon>
        <taxon>Dikarya</taxon>
        <taxon>Ascomycota</taxon>
        <taxon>Pezizomycotina</taxon>
        <taxon>Sordariomycetes</taxon>
        <taxon>Hypocreomycetidae</taxon>
        <taxon>Hypocreales</taxon>
        <taxon>Hypocreaceae</taxon>
        <taxon>Trichoderma</taxon>
    </lineage>
</organism>
<accession>A0A395NTE3</accession>
<dbReference type="CDD" id="cd04369">
    <property type="entry name" value="Bromodomain"/>
    <property type="match status" value="1"/>
</dbReference>
<feature type="compositionally biased region" description="Basic and acidic residues" evidence="3">
    <location>
        <begin position="91"/>
        <end position="102"/>
    </location>
</feature>
<feature type="domain" description="NET" evidence="5">
    <location>
        <begin position="788"/>
        <end position="869"/>
    </location>
</feature>
<feature type="compositionally biased region" description="Polar residues" evidence="3">
    <location>
        <begin position="1"/>
        <end position="21"/>
    </location>
</feature>
<feature type="region of interest" description="Disordered" evidence="3">
    <location>
        <begin position="665"/>
        <end position="695"/>
    </location>
</feature>
<keyword evidence="1 2" id="KW-0103">Bromodomain</keyword>
<dbReference type="SMART" id="SM00297">
    <property type="entry name" value="BROMO"/>
    <property type="match status" value="2"/>
</dbReference>
<feature type="compositionally biased region" description="Acidic residues" evidence="3">
    <location>
        <begin position="672"/>
        <end position="685"/>
    </location>
</feature>
<dbReference type="GO" id="GO:0000785">
    <property type="term" value="C:chromatin"/>
    <property type="evidence" value="ECO:0007669"/>
    <property type="project" value="TreeGrafter"/>
</dbReference>
<dbReference type="GO" id="GO:0005634">
    <property type="term" value="C:nucleus"/>
    <property type="evidence" value="ECO:0007669"/>
    <property type="project" value="TreeGrafter"/>
</dbReference>
<feature type="compositionally biased region" description="Low complexity" evidence="3">
    <location>
        <begin position="765"/>
        <end position="800"/>
    </location>
</feature>
<feature type="compositionally biased region" description="Basic and acidic residues" evidence="3">
    <location>
        <begin position="112"/>
        <end position="134"/>
    </location>
</feature>
<feature type="compositionally biased region" description="Basic and acidic residues" evidence="3">
    <location>
        <begin position="747"/>
        <end position="756"/>
    </location>
</feature>
<feature type="compositionally biased region" description="Basic and acidic residues" evidence="3">
    <location>
        <begin position="209"/>
        <end position="228"/>
    </location>
</feature>
<dbReference type="OrthoDB" id="784962at2759"/>
<dbReference type="PRINTS" id="PR00503">
    <property type="entry name" value="BROMODOMAIN"/>
</dbReference>
<feature type="domain" description="Bromo" evidence="4">
    <location>
        <begin position="354"/>
        <end position="429"/>
    </location>
</feature>
<evidence type="ECO:0000256" key="3">
    <source>
        <dbReference type="SAM" id="MobiDB-lite"/>
    </source>
</evidence>
<dbReference type="Pfam" id="PF17035">
    <property type="entry name" value="BET"/>
    <property type="match status" value="1"/>
</dbReference>
<dbReference type="STRING" id="490622.A0A395NTE3"/>
<dbReference type="InterPro" id="IPR038336">
    <property type="entry name" value="NET_sf"/>
</dbReference>
<dbReference type="Gene3D" id="1.20.920.10">
    <property type="entry name" value="Bromodomain-like"/>
    <property type="match status" value="2"/>
</dbReference>
<feature type="compositionally biased region" description="Basic and acidic residues" evidence="3">
    <location>
        <begin position="168"/>
        <end position="183"/>
    </location>
</feature>
<evidence type="ECO:0000259" key="5">
    <source>
        <dbReference type="PROSITE" id="PS51525"/>
    </source>
</evidence>
<gene>
    <name evidence="6" type="ORF">TARUN_2886</name>
</gene>
<evidence type="ECO:0000313" key="6">
    <source>
        <dbReference type="EMBL" id="RFU79350.1"/>
    </source>
</evidence>
<feature type="region of interest" description="Disordered" evidence="3">
    <location>
        <begin position="742"/>
        <end position="812"/>
    </location>
</feature>
<dbReference type="PROSITE" id="PS51525">
    <property type="entry name" value="NET"/>
    <property type="match status" value="1"/>
</dbReference>
<feature type="compositionally biased region" description="Basic and acidic residues" evidence="3">
    <location>
        <begin position="504"/>
        <end position="519"/>
    </location>
</feature>
<evidence type="ECO:0000259" key="4">
    <source>
        <dbReference type="PROSITE" id="PS50014"/>
    </source>
</evidence>
<reference evidence="6 7" key="1">
    <citation type="journal article" date="2018" name="PLoS Pathog.">
        <title>Evolution of structural diversity of trichothecenes, a family of toxins produced by plant pathogenic and entomopathogenic fungi.</title>
        <authorList>
            <person name="Proctor R.H."/>
            <person name="McCormick S.P."/>
            <person name="Kim H.S."/>
            <person name="Cardoza R.E."/>
            <person name="Stanley A.M."/>
            <person name="Lindo L."/>
            <person name="Kelly A."/>
            <person name="Brown D.W."/>
            <person name="Lee T."/>
            <person name="Vaughan M.M."/>
            <person name="Alexander N.J."/>
            <person name="Busman M."/>
            <person name="Gutierrez S."/>
        </authorList>
    </citation>
    <scope>NUCLEOTIDE SEQUENCE [LARGE SCALE GENOMIC DNA]</scope>
    <source>
        <strain evidence="6 7">IBT 40837</strain>
    </source>
</reference>
<protein>
    <submittedName>
        <fullName evidence="6">Transcription regulator bdf1</fullName>
    </submittedName>
</protein>
<dbReference type="InterPro" id="IPR001487">
    <property type="entry name" value="Bromodomain"/>
</dbReference>
<evidence type="ECO:0000256" key="1">
    <source>
        <dbReference type="ARBA" id="ARBA00023117"/>
    </source>
</evidence>
<dbReference type="AlphaFoldDB" id="A0A395NTE3"/>
<feature type="domain" description="Bromo" evidence="4">
    <location>
        <begin position="559"/>
        <end position="631"/>
    </location>
</feature>